<reference evidence="4" key="1">
    <citation type="submission" date="2013-02" db="EMBL/GenBank/DDBJ databases">
        <authorList>
            <person name="Hughes D."/>
        </authorList>
    </citation>
    <scope>NUCLEOTIDE SEQUENCE</scope>
    <source>
        <strain>Durham</strain>
        <strain evidence="4">NC isolate 2 -- Noor lab</strain>
    </source>
</reference>
<dbReference type="STRING" id="36166.T1GAP0"/>
<dbReference type="EnsemblMetazoa" id="MESCA000299-RA">
    <property type="protein sequence ID" value="MESCA000299-PA"/>
    <property type="gene ID" value="MESCA000299"/>
</dbReference>
<dbReference type="PROSITE" id="PS51065">
    <property type="entry name" value="NHR"/>
    <property type="match status" value="1"/>
</dbReference>
<organism evidence="3 4">
    <name type="scientific">Megaselia scalaris</name>
    <name type="common">Humpbacked fly</name>
    <name type="synonym">Phora scalaris</name>
    <dbReference type="NCBI Taxonomy" id="36166"/>
    <lineage>
        <taxon>Eukaryota</taxon>
        <taxon>Metazoa</taxon>
        <taxon>Ecdysozoa</taxon>
        <taxon>Arthropoda</taxon>
        <taxon>Hexapoda</taxon>
        <taxon>Insecta</taxon>
        <taxon>Pterygota</taxon>
        <taxon>Neoptera</taxon>
        <taxon>Endopterygota</taxon>
        <taxon>Diptera</taxon>
        <taxon>Brachycera</taxon>
        <taxon>Muscomorpha</taxon>
        <taxon>Platypezoidea</taxon>
        <taxon>Phoridae</taxon>
        <taxon>Megaseliini</taxon>
        <taxon>Megaselia</taxon>
    </lineage>
</organism>
<feature type="region of interest" description="Disordered" evidence="1">
    <location>
        <begin position="119"/>
        <end position="142"/>
    </location>
</feature>
<dbReference type="Proteomes" id="UP000015102">
    <property type="component" value="Unassembled WGS sequence"/>
</dbReference>
<dbReference type="HOGENOM" id="CLU_1564647_0_0_1"/>
<dbReference type="InterPro" id="IPR043136">
    <property type="entry name" value="B30.2/SPRY_sf"/>
</dbReference>
<evidence type="ECO:0000259" key="2">
    <source>
        <dbReference type="PROSITE" id="PS51065"/>
    </source>
</evidence>
<dbReference type="AlphaFoldDB" id="T1GAP0"/>
<dbReference type="Pfam" id="PF07177">
    <property type="entry name" value="Neuralized"/>
    <property type="match status" value="1"/>
</dbReference>
<feature type="compositionally biased region" description="Polar residues" evidence="1">
    <location>
        <begin position="1"/>
        <end position="13"/>
    </location>
</feature>
<feature type="domain" description="NHR" evidence="2">
    <location>
        <begin position="13"/>
        <end position="171"/>
    </location>
</feature>
<reference evidence="3" key="2">
    <citation type="submission" date="2015-06" db="UniProtKB">
        <authorList>
            <consortium name="EnsemblMetazoa"/>
        </authorList>
    </citation>
    <scope>IDENTIFICATION</scope>
</reference>
<feature type="region of interest" description="Disordered" evidence="1">
    <location>
        <begin position="1"/>
        <end position="23"/>
    </location>
</feature>
<name>T1GAP0_MEGSC</name>
<keyword evidence="4" id="KW-1185">Reference proteome</keyword>
<evidence type="ECO:0000313" key="3">
    <source>
        <dbReference type="EnsemblMetazoa" id="MESCA000299-PA"/>
    </source>
</evidence>
<dbReference type="InterPro" id="IPR006573">
    <property type="entry name" value="NHR_dom"/>
</dbReference>
<proteinExistence type="predicted"/>
<dbReference type="PANTHER" id="PTHR12429:SF8">
    <property type="entry name" value="NEURALIZED-LIKE PROTEIN 2"/>
    <property type="match status" value="1"/>
</dbReference>
<dbReference type="EMBL" id="CAQQ02093984">
    <property type="status" value="NOT_ANNOTATED_CDS"/>
    <property type="molecule type" value="Genomic_DNA"/>
</dbReference>
<evidence type="ECO:0000256" key="1">
    <source>
        <dbReference type="SAM" id="MobiDB-lite"/>
    </source>
</evidence>
<evidence type="ECO:0000313" key="4">
    <source>
        <dbReference type="Proteomes" id="UP000015102"/>
    </source>
</evidence>
<dbReference type="SMART" id="SM00588">
    <property type="entry name" value="NEUZ"/>
    <property type="match status" value="1"/>
</dbReference>
<dbReference type="InterPro" id="IPR037962">
    <property type="entry name" value="Neuralized"/>
</dbReference>
<dbReference type="PANTHER" id="PTHR12429">
    <property type="entry name" value="NEURALIZED"/>
    <property type="match status" value="1"/>
</dbReference>
<protein>
    <recommendedName>
        <fullName evidence="2">NHR domain-containing protein</fullName>
    </recommendedName>
</protein>
<dbReference type="GO" id="GO:0061630">
    <property type="term" value="F:ubiquitin protein ligase activity"/>
    <property type="evidence" value="ECO:0007669"/>
    <property type="project" value="TreeGrafter"/>
</dbReference>
<accession>T1GAP0</accession>
<sequence length="171" mass="19217">MNQNNFEISADSQISDDETNDGNAANQQFYTRFHDYHGDNIVLSDENTVAYRKSREIFLVEIEENERGWSGHMRLGLTQLDPKTMALSARGLPPFALPDLANLGSSWVYPITKFIEDNRSTTQHGTQGEGSNEGSRENGRKSSANHKLYSRHNGVNSFSTQVFPFPLSFAL</sequence>
<dbReference type="Gene3D" id="2.60.120.920">
    <property type="match status" value="1"/>
</dbReference>